<dbReference type="PROSITE" id="PS51000">
    <property type="entry name" value="HTH_DEOR_2"/>
    <property type="match status" value="1"/>
</dbReference>
<evidence type="ECO:0000313" key="8">
    <source>
        <dbReference type="EMBL" id="MST82416.1"/>
    </source>
</evidence>
<dbReference type="SMART" id="SM00420">
    <property type="entry name" value="HTH_DEOR"/>
    <property type="match status" value="1"/>
</dbReference>
<dbReference type="SUPFAM" id="SSF100950">
    <property type="entry name" value="NagB/RpiA/CoA transferase-like"/>
    <property type="match status" value="1"/>
</dbReference>
<dbReference type="Gene3D" id="1.10.10.10">
    <property type="entry name" value="Winged helix-like DNA-binding domain superfamily/Winged helix DNA-binding domain"/>
    <property type="match status" value="1"/>
</dbReference>
<dbReference type="PANTHER" id="PTHR30363">
    <property type="entry name" value="HTH-TYPE TRANSCRIPTIONAL REGULATOR SRLR-RELATED"/>
    <property type="match status" value="1"/>
</dbReference>
<dbReference type="Gene3D" id="3.40.50.1360">
    <property type="match status" value="1"/>
</dbReference>
<dbReference type="InterPro" id="IPR014036">
    <property type="entry name" value="DeoR-like_C"/>
</dbReference>
<dbReference type="InterPro" id="IPR037171">
    <property type="entry name" value="NagB/RpiA_transferase-like"/>
</dbReference>
<feature type="domain" description="HTH deoR-type" evidence="7">
    <location>
        <begin position="1"/>
        <end position="56"/>
    </location>
</feature>
<keyword evidence="2" id="KW-0678">Repressor</keyword>
<dbReference type="InterPro" id="IPR018356">
    <property type="entry name" value="Tscrpt_reg_HTH_DeoR_CS"/>
</dbReference>
<protein>
    <recommendedName>
        <fullName evidence="1">Lactose phosphotransferase system repressor</fullName>
    </recommendedName>
</protein>
<organism evidence="8 9">
    <name type="scientific">Bilifractor porci</name>
    <dbReference type="NCBI Taxonomy" id="2606636"/>
    <lineage>
        <taxon>Bacteria</taxon>
        <taxon>Bacillati</taxon>
        <taxon>Bacillota</taxon>
        <taxon>Clostridia</taxon>
        <taxon>Lachnospirales</taxon>
        <taxon>Lachnospiraceae</taxon>
        <taxon>Bilifractor</taxon>
    </lineage>
</organism>
<dbReference type="Proteomes" id="UP000466864">
    <property type="component" value="Unassembled WGS sequence"/>
</dbReference>
<keyword evidence="9" id="KW-1185">Reference proteome</keyword>
<dbReference type="PROSITE" id="PS00894">
    <property type="entry name" value="HTH_DEOR_1"/>
    <property type="match status" value="1"/>
</dbReference>
<dbReference type="RefSeq" id="WP_154458331.1">
    <property type="nucleotide sequence ID" value="NZ_VUMV01000006.1"/>
</dbReference>
<keyword evidence="5" id="KW-0804">Transcription</keyword>
<evidence type="ECO:0000256" key="1">
    <source>
        <dbReference type="ARBA" id="ARBA00021390"/>
    </source>
</evidence>
<dbReference type="InterPro" id="IPR001034">
    <property type="entry name" value="DeoR_HTH"/>
</dbReference>
<dbReference type="GO" id="GO:0003700">
    <property type="term" value="F:DNA-binding transcription factor activity"/>
    <property type="evidence" value="ECO:0007669"/>
    <property type="project" value="InterPro"/>
</dbReference>
<evidence type="ECO:0000256" key="3">
    <source>
        <dbReference type="ARBA" id="ARBA00023015"/>
    </source>
</evidence>
<gene>
    <name evidence="8" type="ORF">FYJ60_08825</name>
</gene>
<evidence type="ECO:0000259" key="7">
    <source>
        <dbReference type="PROSITE" id="PS51000"/>
    </source>
</evidence>
<proteinExistence type="predicted"/>
<name>A0A7X2P9S1_9FIRM</name>
<evidence type="ECO:0000256" key="2">
    <source>
        <dbReference type="ARBA" id="ARBA00022491"/>
    </source>
</evidence>
<dbReference type="SMART" id="SM01134">
    <property type="entry name" value="DeoRC"/>
    <property type="match status" value="1"/>
</dbReference>
<keyword evidence="4" id="KW-0238">DNA-binding</keyword>
<dbReference type="InterPro" id="IPR050313">
    <property type="entry name" value="Carb_Metab_HTH_regulators"/>
</dbReference>
<dbReference type="EMBL" id="VUMV01000006">
    <property type="protein sequence ID" value="MST82416.1"/>
    <property type="molecule type" value="Genomic_DNA"/>
</dbReference>
<accession>A0A7X2P9S1</accession>
<dbReference type="InterPro" id="IPR036388">
    <property type="entry name" value="WH-like_DNA-bd_sf"/>
</dbReference>
<evidence type="ECO:0000313" key="9">
    <source>
        <dbReference type="Proteomes" id="UP000466864"/>
    </source>
</evidence>
<evidence type="ECO:0000256" key="5">
    <source>
        <dbReference type="ARBA" id="ARBA00023163"/>
    </source>
</evidence>
<dbReference type="InterPro" id="IPR036390">
    <property type="entry name" value="WH_DNA-bd_sf"/>
</dbReference>
<dbReference type="AlphaFoldDB" id="A0A7X2P9S1"/>
<evidence type="ECO:0000256" key="4">
    <source>
        <dbReference type="ARBA" id="ARBA00023125"/>
    </source>
</evidence>
<reference evidence="8 9" key="1">
    <citation type="submission" date="2019-08" db="EMBL/GenBank/DDBJ databases">
        <title>In-depth cultivation of the pig gut microbiome towards novel bacterial diversity and tailored functional studies.</title>
        <authorList>
            <person name="Wylensek D."/>
            <person name="Hitch T.C.A."/>
            <person name="Clavel T."/>
        </authorList>
    </citation>
    <scope>NUCLEOTIDE SEQUENCE [LARGE SCALE GENOMIC DNA]</scope>
    <source>
        <strain evidence="8 9">Oil+RF-744-WCA-WT-13</strain>
    </source>
</reference>
<keyword evidence="3" id="KW-0805">Transcription regulation</keyword>
<comment type="caution">
    <text evidence="8">The sequence shown here is derived from an EMBL/GenBank/DDBJ whole genome shotgun (WGS) entry which is preliminary data.</text>
</comment>
<evidence type="ECO:0000256" key="6">
    <source>
        <dbReference type="ARBA" id="ARBA00024937"/>
    </source>
</evidence>
<dbReference type="PANTHER" id="PTHR30363:SF4">
    <property type="entry name" value="GLYCEROL-3-PHOSPHATE REGULON REPRESSOR"/>
    <property type="match status" value="1"/>
</dbReference>
<dbReference type="Pfam" id="PF08220">
    <property type="entry name" value="HTH_DeoR"/>
    <property type="match status" value="1"/>
</dbReference>
<dbReference type="GO" id="GO:0003677">
    <property type="term" value="F:DNA binding"/>
    <property type="evidence" value="ECO:0007669"/>
    <property type="project" value="UniProtKB-KW"/>
</dbReference>
<sequence length="249" mass="28052">MNQRQTSIVEYITEHGKTEVHVLADIFQVSDVTLRKDLDYLVKQGVIHRERGYALPSCPEDINYHMAFQLSKKQKIAKAAADVVRDGETIMIESSSTCALFAEELAKRYQHINIVTNSLYLSNYVCRYPSVQITLLGGTLQPQSQSLVGPITKDAVRFFHIKKMFTGTDGYSKEFGFMGDDLIRADTLQAMIDVCDYPYVLTTSDKFSHPGTVSFLKLEKVYGVVTDPDISDEESQFLKSKGIEIKIAE</sequence>
<comment type="function">
    <text evidence="6">Repressor of the lactose catabolism operon. Galactose-6-phosphate is the inducer.</text>
</comment>
<dbReference type="Pfam" id="PF00455">
    <property type="entry name" value="DeoRC"/>
    <property type="match status" value="1"/>
</dbReference>
<dbReference type="SUPFAM" id="SSF46785">
    <property type="entry name" value="Winged helix' DNA-binding domain"/>
    <property type="match status" value="1"/>
</dbReference>